<sequence>MGIGIRLSELRCEEESTSGFSKRRRRLRRKRHSDEIQLLIAVIDNASGELIDTFNYVRGEVDSGDVFRPDELFLSTTESSSSEVKLRIMLLEIDGVRQLKKITDKNYKTWESNQSIAFHSEGNQDNTAIGLGFVSPFLIAAFRHIADADLLAYDEVIVNREQISGARPINNISEEASPFARVFSEGGTTISASGETVPVTGVRRVPIKLTRRVDFSRPAANRLLASMTYNSEEALSRYNIRVTFSI</sequence>
<evidence type="ECO:0000313" key="1">
    <source>
        <dbReference type="EMBL" id="SIS71394.1"/>
    </source>
</evidence>
<gene>
    <name evidence="1" type="ORF">SAMN05421766_103562</name>
</gene>
<dbReference type="EMBL" id="FTOB01000003">
    <property type="protein sequence ID" value="SIS71394.1"/>
    <property type="molecule type" value="Genomic_DNA"/>
</dbReference>
<accession>A0ABY1KSD8</accession>
<comment type="caution">
    <text evidence="1">The sequence shown here is derived from an EMBL/GenBank/DDBJ whole genome shotgun (WGS) entry which is preliminary data.</text>
</comment>
<dbReference type="RefSeq" id="WP_076455314.1">
    <property type="nucleotide sequence ID" value="NZ_FTOB01000003.1"/>
</dbReference>
<name>A0ABY1KSD8_9FLAO</name>
<dbReference type="Proteomes" id="UP000185728">
    <property type="component" value="Unassembled WGS sequence"/>
</dbReference>
<reference evidence="1 2" key="1">
    <citation type="submission" date="2017-01" db="EMBL/GenBank/DDBJ databases">
        <authorList>
            <person name="Varghese N."/>
            <person name="Submissions S."/>
        </authorList>
    </citation>
    <scope>NUCLEOTIDE SEQUENCE [LARGE SCALE GENOMIC DNA]</scope>
    <source>
        <strain evidence="1 2">DSM 2061</strain>
    </source>
</reference>
<proteinExistence type="predicted"/>
<keyword evidence="2" id="KW-1185">Reference proteome</keyword>
<evidence type="ECO:0000313" key="2">
    <source>
        <dbReference type="Proteomes" id="UP000185728"/>
    </source>
</evidence>
<protein>
    <submittedName>
        <fullName evidence="1">Uncharacterized protein</fullName>
    </submittedName>
</protein>
<organism evidence="1 2">
    <name type="scientific">Zobellia uliginosa</name>
    <dbReference type="NCBI Taxonomy" id="143224"/>
    <lineage>
        <taxon>Bacteria</taxon>
        <taxon>Pseudomonadati</taxon>
        <taxon>Bacteroidota</taxon>
        <taxon>Flavobacteriia</taxon>
        <taxon>Flavobacteriales</taxon>
        <taxon>Flavobacteriaceae</taxon>
        <taxon>Zobellia</taxon>
    </lineage>
</organism>